<evidence type="ECO:0000256" key="1">
    <source>
        <dbReference type="SAM" id="MobiDB-lite"/>
    </source>
</evidence>
<protein>
    <recommendedName>
        <fullName evidence="2">Helicase XPB/Ssl2 N-terminal domain-containing protein</fullName>
    </recommendedName>
</protein>
<feature type="domain" description="Helicase XPB/Ssl2 N-terminal" evidence="2">
    <location>
        <begin position="413"/>
        <end position="526"/>
    </location>
</feature>
<feature type="compositionally biased region" description="Polar residues" evidence="1">
    <location>
        <begin position="8"/>
        <end position="20"/>
    </location>
</feature>
<sequence>MKKPAAGSKQNADQNPQAPSDQPKPQKWRPVFGEKLPPGFKPPTYADESSANQFTAKASPKQPSSKSAPKTNTAPVKRLKPKAWPDYYAKMDSVERILFAYMAYTQPEDRSIDYFCHYDDEDNASFRFLDRNLAGLSYQGVIRLFTKWFKIGFLAQGRYPNTFSFKEEAARSFWRFINDQIQCDYKLEPQKSYRADLPNTLDNLFKFLVLVEQGEVLVTLSHEINKHSLKRILAALTEPAGSDGEFSPESYFFWLLDIAWLFQLLGRRGDRLALTTKGQELPESIKVEELLCVIYTVHFQSIQNKGLFLVLPVLSRCTEWTSWGHMLSKLISDDDVCRLLTRDTVISFLDPLRFLGLLDWGKYETDILVRVTPLGQLVLSKLLHGRGLEDDMAEIKSLADQIYPMSGPDTAYVQPNFEILLPRSASWAARWKLSQIAVLEQPDQMLKYRLDKTYLLNALKRGMPAEDVLPALKNLSTYPLPDNLVLTVQQWVDSFGQVTFLQLSLLECSSPEQAASISSARKYRQYVLGLYSPTAVIVRDIEKLRKLLEKQGIYPKPGVLDGERAAKQPGQE</sequence>
<dbReference type="InterPro" id="IPR032830">
    <property type="entry name" value="XPB/Ssl2_N"/>
</dbReference>
<accession>H5XW26</accession>
<dbReference type="EMBL" id="CM001441">
    <property type="protein sequence ID" value="EHQ90478.1"/>
    <property type="molecule type" value="Genomic_DNA"/>
</dbReference>
<gene>
    <name evidence="3" type="ORF">DesyoDRAFT_3467</name>
</gene>
<dbReference type="Pfam" id="PF13625">
    <property type="entry name" value="Helicase_C_3"/>
    <property type="match status" value="1"/>
</dbReference>
<proteinExistence type="predicted"/>
<evidence type="ECO:0000259" key="2">
    <source>
        <dbReference type="Pfam" id="PF13625"/>
    </source>
</evidence>
<dbReference type="AlphaFoldDB" id="H5XW26"/>
<evidence type="ECO:0000313" key="3">
    <source>
        <dbReference type="EMBL" id="EHQ90478.1"/>
    </source>
</evidence>
<dbReference type="Proteomes" id="UP000005104">
    <property type="component" value="Chromosome"/>
</dbReference>
<evidence type="ECO:0000313" key="4">
    <source>
        <dbReference type="Proteomes" id="UP000005104"/>
    </source>
</evidence>
<feature type="region of interest" description="Disordered" evidence="1">
    <location>
        <begin position="1"/>
        <end position="76"/>
    </location>
</feature>
<feature type="compositionally biased region" description="Low complexity" evidence="1">
    <location>
        <begin position="56"/>
        <end position="70"/>
    </location>
</feature>
<reference evidence="3 4" key="1">
    <citation type="submission" date="2011-11" db="EMBL/GenBank/DDBJ databases">
        <title>The Noncontiguous Finished genome of Desulfosporosinus youngiae DSM 17734.</title>
        <authorList>
            <consortium name="US DOE Joint Genome Institute (JGI-PGF)"/>
            <person name="Lucas S."/>
            <person name="Han J."/>
            <person name="Lapidus A."/>
            <person name="Cheng J.-F."/>
            <person name="Goodwin L."/>
            <person name="Pitluck S."/>
            <person name="Peters L."/>
            <person name="Ovchinnikova G."/>
            <person name="Lu M."/>
            <person name="Land M.L."/>
            <person name="Hauser L."/>
            <person name="Pester M."/>
            <person name="Spring S."/>
            <person name="Ollivier B."/>
            <person name="Rattei T."/>
            <person name="Klenk H.-P."/>
            <person name="Wagner M."/>
            <person name="Loy A."/>
            <person name="Woyke T.J."/>
        </authorList>
    </citation>
    <scope>NUCLEOTIDE SEQUENCE [LARGE SCALE GENOMIC DNA]</scope>
    <source>
        <strain evidence="3 4">DSM 17734</strain>
    </source>
</reference>
<dbReference type="OrthoDB" id="2987331at2"/>
<organism evidence="3 4">
    <name type="scientific">Desulfosporosinus youngiae DSM 17734</name>
    <dbReference type="NCBI Taxonomy" id="768710"/>
    <lineage>
        <taxon>Bacteria</taxon>
        <taxon>Bacillati</taxon>
        <taxon>Bacillota</taxon>
        <taxon>Clostridia</taxon>
        <taxon>Eubacteriales</taxon>
        <taxon>Desulfitobacteriaceae</taxon>
        <taxon>Desulfosporosinus</taxon>
    </lineage>
</organism>
<dbReference type="eggNOG" id="ENOG50309HI">
    <property type="taxonomic scope" value="Bacteria"/>
</dbReference>
<dbReference type="STRING" id="768710.DesyoDRAFT_3467"/>
<dbReference type="RefSeq" id="WP_007784891.1">
    <property type="nucleotide sequence ID" value="NZ_CM001441.1"/>
</dbReference>
<keyword evidence="4" id="KW-1185">Reference proteome</keyword>
<dbReference type="HOGENOM" id="CLU_476292_0_0_9"/>
<name>H5XW26_9FIRM</name>